<dbReference type="Pfam" id="PF20391">
    <property type="entry name" value="DUF6686"/>
    <property type="match status" value="1"/>
</dbReference>
<accession>A0A5M6D2V9</accession>
<gene>
    <name evidence="1" type="ORF">F0145_20035</name>
</gene>
<keyword evidence="2" id="KW-1185">Reference proteome</keyword>
<dbReference type="InterPro" id="IPR046508">
    <property type="entry name" value="DUF6686"/>
</dbReference>
<dbReference type="EMBL" id="VWSF01000020">
    <property type="protein sequence ID" value="KAA5541663.1"/>
    <property type="molecule type" value="Genomic_DNA"/>
</dbReference>
<comment type="caution">
    <text evidence="1">The sequence shown here is derived from an EMBL/GenBank/DDBJ whole genome shotgun (WGS) entry which is preliminary data.</text>
</comment>
<evidence type="ECO:0000313" key="1">
    <source>
        <dbReference type="EMBL" id="KAA5541663.1"/>
    </source>
</evidence>
<sequence length="108" mass="12224">MMCQVKRLYQNKFGEITQCACSARIQLSFGNFVLGLSESELEVLQVYIPPLYEQEKQSGLPANERNIFLSPSVHHLMLAFSLEELAGLMDLIHQASLVLQIKNILKES</sequence>
<proteinExistence type="predicted"/>
<dbReference type="RefSeq" id="WP_150091277.1">
    <property type="nucleotide sequence ID" value="NZ_VWSF01000020.1"/>
</dbReference>
<dbReference type="AlphaFoldDB" id="A0A5M6D2V9"/>
<evidence type="ECO:0000313" key="2">
    <source>
        <dbReference type="Proteomes" id="UP000323426"/>
    </source>
</evidence>
<protein>
    <submittedName>
        <fullName evidence="1">Uncharacterized protein</fullName>
    </submittedName>
</protein>
<dbReference type="Proteomes" id="UP000323426">
    <property type="component" value="Unassembled WGS sequence"/>
</dbReference>
<organism evidence="1 2">
    <name type="scientific">Adhaeribacter rhizoryzae</name>
    <dbReference type="NCBI Taxonomy" id="2607907"/>
    <lineage>
        <taxon>Bacteria</taxon>
        <taxon>Pseudomonadati</taxon>
        <taxon>Bacteroidota</taxon>
        <taxon>Cytophagia</taxon>
        <taxon>Cytophagales</taxon>
        <taxon>Hymenobacteraceae</taxon>
        <taxon>Adhaeribacter</taxon>
    </lineage>
</organism>
<reference evidence="1 2" key="1">
    <citation type="submission" date="2019-09" db="EMBL/GenBank/DDBJ databases">
        <title>Genome sequence and assembly of Adhaeribacter sp.</title>
        <authorList>
            <person name="Chhetri G."/>
        </authorList>
    </citation>
    <scope>NUCLEOTIDE SEQUENCE [LARGE SCALE GENOMIC DNA]</scope>
    <source>
        <strain evidence="1 2">DK36</strain>
    </source>
</reference>
<name>A0A5M6D2V9_9BACT</name>